<organism evidence="1">
    <name type="scientific">uncultured Caudovirales phage</name>
    <dbReference type="NCBI Taxonomy" id="2100421"/>
    <lineage>
        <taxon>Viruses</taxon>
        <taxon>Duplodnaviria</taxon>
        <taxon>Heunggongvirae</taxon>
        <taxon>Uroviricota</taxon>
        <taxon>Caudoviricetes</taxon>
        <taxon>Peduoviridae</taxon>
        <taxon>Maltschvirus</taxon>
        <taxon>Maltschvirus maltsch</taxon>
    </lineage>
</organism>
<protein>
    <submittedName>
        <fullName evidence="1">Concanavalin A-like lectin/glucanases superfamily</fullName>
    </submittedName>
</protein>
<dbReference type="Gene3D" id="2.60.120.200">
    <property type="match status" value="1"/>
</dbReference>
<dbReference type="Pfam" id="PF13385">
    <property type="entry name" value="Laminin_G_3"/>
    <property type="match status" value="1"/>
</dbReference>
<dbReference type="InterPro" id="IPR013320">
    <property type="entry name" value="ConA-like_dom_sf"/>
</dbReference>
<dbReference type="GO" id="GO:0030246">
    <property type="term" value="F:carbohydrate binding"/>
    <property type="evidence" value="ECO:0007669"/>
    <property type="project" value="UniProtKB-KW"/>
</dbReference>
<dbReference type="EMBL" id="LR796526">
    <property type="protein sequence ID" value="CAB4149700.1"/>
    <property type="molecule type" value="Genomic_DNA"/>
</dbReference>
<name>A0A6J5MXN0_9CAUD</name>
<gene>
    <name evidence="1" type="ORF">UFOVP555_20</name>
</gene>
<accession>A0A6J5MXN0</accession>
<keyword evidence="1" id="KW-0430">Lectin</keyword>
<sequence length="217" mass="22597">MILRATFDTTATDLSLRARSLAAVNTPVLSAGAAKFGAKGLATSTGGYAYAVDAADAWLAKDFCMGAWVFNTAALPNGHIVFGDSDATIYVDMNDNGGLGTYVRAVAWAGGWSNLVEVNTRMIDPDFYLADGVKYHLAFNRKGDRFNLFIDGILRGTALAPVAAMVLASTVTRTIGCGPDGSAALQGGIDDVRITLADSVYGNVAFTAPTQAQPTSA</sequence>
<proteinExistence type="predicted"/>
<evidence type="ECO:0000313" key="1">
    <source>
        <dbReference type="EMBL" id="CAB4149700.1"/>
    </source>
</evidence>
<reference evidence="1" key="1">
    <citation type="submission" date="2020-04" db="EMBL/GenBank/DDBJ databases">
        <authorList>
            <person name="Chiriac C."/>
            <person name="Salcher M."/>
            <person name="Ghai R."/>
            <person name="Kavagutti S V."/>
        </authorList>
    </citation>
    <scope>NUCLEOTIDE SEQUENCE</scope>
</reference>
<dbReference type="SUPFAM" id="SSF49899">
    <property type="entry name" value="Concanavalin A-like lectins/glucanases"/>
    <property type="match status" value="1"/>
</dbReference>